<dbReference type="InterPro" id="IPR027417">
    <property type="entry name" value="P-loop_NTPase"/>
</dbReference>
<protein>
    <submittedName>
        <fullName evidence="6">NF-kappa-B inhibitor-interacting Ras-like protein</fullName>
    </submittedName>
</protein>
<evidence type="ECO:0000256" key="3">
    <source>
        <dbReference type="ARBA" id="ARBA00023134"/>
    </source>
</evidence>
<dbReference type="PROSITE" id="PS51419">
    <property type="entry name" value="RAB"/>
    <property type="match status" value="1"/>
</dbReference>
<sequence>MFVFKMPNTPNERLIFLKEVRGAAGLDRLPSGNKPSSRRYSLTKLLCGKSSTSSAVPEPKTSDSKASSPVKESPKRSSQSLLEIPPDSRIKHIFPDDGACSEQEERVTEVAASIGQVSLLVPLTHRKLSRRQSLAVLLSSSNSNLSSISAMRKVMRVVVVGAKKVGKTAILQQLSCYKDITNQAYQPTIDDTYQIQVNPDAANDRPKEILVFHDTAGISDYGPVELRRPYIQVADAFILVYSVVDHESFNRMDLLKKFIEKQFGKDKKEVPIIVLGNMTDLTGRRVDSEFALNWASKERVKLYETTATNRDSLVEIATFLASRYFHPTKESKFSLTKKLKPEKSNTQIVMDF</sequence>
<organism evidence="5 6">
    <name type="scientific">Acrobeloides nanus</name>
    <dbReference type="NCBI Taxonomy" id="290746"/>
    <lineage>
        <taxon>Eukaryota</taxon>
        <taxon>Metazoa</taxon>
        <taxon>Ecdysozoa</taxon>
        <taxon>Nematoda</taxon>
        <taxon>Chromadorea</taxon>
        <taxon>Rhabditida</taxon>
        <taxon>Tylenchina</taxon>
        <taxon>Cephalobomorpha</taxon>
        <taxon>Cephaloboidea</taxon>
        <taxon>Cephalobidae</taxon>
        <taxon>Acrobeloides</taxon>
    </lineage>
</organism>
<dbReference type="NCBIfam" id="TIGR00231">
    <property type="entry name" value="small_GTP"/>
    <property type="match status" value="1"/>
</dbReference>
<dbReference type="InterPro" id="IPR005225">
    <property type="entry name" value="Small_GTP-bd"/>
</dbReference>
<evidence type="ECO:0000256" key="1">
    <source>
        <dbReference type="ARBA" id="ARBA00008094"/>
    </source>
</evidence>
<name>A0A914CFH0_9BILA</name>
<keyword evidence="5" id="KW-1185">Reference proteome</keyword>
<reference evidence="6" key="1">
    <citation type="submission" date="2022-11" db="UniProtKB">
        <authorList>
            <consortium name="WormBaseParasite"/>
        </authorList>
    </citation>
    <scope>IDENTIFICATION</scope>
</reference>
<evidence type="ECO:0000256" key="2">
    <source>
        <dbReference type="ARBA" id="ARBA00022741"/>
    </source>
</evidence>
<dbReference type="SMART" id="SM00175">
    <property type="entry name" value="RAB"/>
    <property type="match status" value="1"/>
</dbReference>
<dbReference type="InterPro" id="IPR042227">
    <property type="entry name" value="KBRS"/>
</dbReference>
<dbReference type="AlphaFoldDB" id="A0A914CFH0"/>
<dbReference type="PANTHER" id="PTHR46152:SF3">
    <property type="entry name" value="NF-KAPPA-B INHIBITOR-INTERACTING RAS-LIKE PROTEIN"/>
    <property type="match status" value="1"/>
</dbReference>
<dbReference type="SMART" id="SM00174">
    <property type="entry name" value="RHO"/>
    <property type="match status" value="1"/>
</dbReference>
<keyword evidence="3" id="KW-0342">GTP-binding</keyword>
<dbReference type="PANTHER" id="PTHR46152">
    <property type="entry name" value="NF-KAPPA-B INHIBITOR-INTERACTING RAS-LIKE PROTEIN"/>
    <property type="match status" value="1"/>
</dbReference>
<dbReference type="GO" id="GO:0003924">
    <property type="term" value="F:GTPase activity"/>
    <property type="evidence" value="ECO:0007669"/>
    <property type="project" value="InterPro"/>
</dbReference>
<dbReference type="GO" id="GO:0043124">
    <property type="term" value="P:negative regulation of canonical NF-kappaB signal transduction"/>
    <property type="evidence" value="ECO:0007669"/>
    <property type="project" value="InterPro"/>
</dbReference>
<evidence type="ECO:0000313" key="5">
    <source>
        <dbReference type="Proteomes" id="UP000887540"/>
    </source>
</evidence>
<feature type="region of interest" description="Disordered" evidence="4">
    <location>
        <begin position="50"/>
        <end position="82"/>
    </location>
</feature>
<accession>A0A914CFH0</accession>
<dbReference type="InterPro" id="IPR001806">
    <property type="entry name" value="Small_GTPase"/>
</dbReference>
<dbReference type="GO" id="GO:0005525">
    <property type="term" value="F:GTP binding"/>
    <property type="evidence" value="ECO:0007669"/>
    <property type="project" value="UniProtKB-KW"/>
</dbReference>
<comment type="similarity">
    <text evidence="1">Belongs to the small GTPase superfamily. Ras family. KappaB-Ras subfamily.</text>
</comment>
<dbReference type="Proteomes" id="UP000887540">
    <property type="component" value="Unplaced"/>
</dbReference>
<dbReference type="SUPFAM" id="SSF52540">
    <property type="entry name" value="P-loop containing nucleoside triphosphate hydrolases"/>
    <property type="match status" value="1"/>
</dbReference>
<dbReference type="PRINTS" id="PR00449">
    <property type="entry name" value="RASTRNSFRMNG"/>
</dbReference>
<dbReference type="Pfam" id="PF00071">
    <property type="entry name" value="Ras"/>
    <property type="match status" value="1"/>
</dbReference>
<dbReference type="Gene3D" id="3.40.50.300">
    <property type="entry name" value="P-loop containing nucleotide triphosphate hydrolases"/>
    <property type="match status" value="1"/>
</dbReference>
<dbReference type="SMART" id="SM00173">
    <property type="entry name" value="RAS"/>
    <property type="match status" value="1"/>
</dbReference>
<evidence type="ECO:0000313" key="6">
    <source>
        <dbReference type="WBParaSite" id="ACRNAN_scaffold10180.g29907.t1"/>
    </source>
</evidence>
<dbReference type="WBParaSite" id="ACRNAN_scaffold10180.g29907.t1">
    <property type="protein sequence ID" value="ACRNAN_scaffold10180.g29907.t1"/>
    <property type="gene ID" value="ACRNAN_scaffold10180.g29907"/>
</dbReference>
<keyword evidence="2" id="KW-0547">Nucleotide-binding</keyword>
<dbReference type="PROSITE" id="PS51421">
    <property type="entry name" value="RAS"/>
    <property type="match status" value="1"/>
</dbReference>
<proteinExistence type="inferred from homology"/>
<dbReference type="GO" id="GO:0032484">
    <property type="term" value="P:Ral protein signal transduction"/>
    <property type="evidence" value="ECO:0007669"/>
    <property type="project" value="TreeGrafter"/>
</dbReference>
<dbReference type="GO" id="GO:0032794">
    <property type="term" value="F:GTPase activating protein binding"/>
    <property type="evidence" value="ECO:0007669"/>
    <property type="project" value="TreeGrafter"/>
</dbReference>
<evidence type="ECO:0000256" key="4">
    <source>
        <dbReference type="SAM" id="MobiDB-lite"/>
    </source>
</evidence>